<proteinExistence type="predicted"/>
<dbReference type="EMBL" id="FSRQ01000001">
    <property type="protein sequence ID" value="SIO04555.1"/>
    <property type="molecule type" value="Genomic_DNA"/>
</dbReference>
<dbReference type="STRING" id="59733.SAMN05421769_2000"/>
<dbReference type="AlphaFoldDB" id="A0A1N6GAK6"/>
<dbReference type="Proteomes" id="UP000184782">
    <property type="component" value="Unassembled WGS sequence"/>
</dbReference>
<protein>
    <submittedName>
        <fullName evidence="1">Uncharacterized protein</fullName>
    </submittedName>
</protein>
<sequence>MTKKQMKYIRQGSYIYLDGNVQEVGYNLLKDIESILYFDNDDKNNLSNRLGFIHLNEKWFEDFGLYQKSGGYTDSNLLQKSDSNIVNVDDVYQ</sequence>
<accession>A0A1N6GAK6</accession>
<evidence type="ECO:0000313" key="2">
    <source>
        <dbReference type="Proteomes" id="UP000184782"/>
    </source>
</evidence>
<name>A0A1N6GAK6_9FLAO</name>
<dbReference type="RefSeq" id="WP_074230092.1">
    <property type="nucleotide sequence ID" value="NZ_FSRQ01000001.1"/>
</dbReference>
<reference evidence="2" key="1">
    <citation type="submission" date="2016-12" db="EMBL/GenBank/DDBJ databases">
        <authorList>
            <person name="Varghese N."/>
            <person name="Submissions S."/>
        </authorList>
    </citation>
    <scope>NUCLEOTIDE SEQUENCE [LARGE SCALE GENOMIC DNA]</scope>
    <source>
        <strain evidence="2">DSM 16779</strain>
    </source>
</reference>
<evidence type="ECO:0000313" key="1">
    <source>
        <dbReference type="EMBL" id="SIO04555.1"/>
    </source>
</evidence>
<organism evidence="1 2">
    <name type="scientific">Chryseobacterium scophthalmum</name>
    <dbReference type="NCBI Taxonomy" id="59733"/>
    <lineage>
        <taxon>Bacteria</taxon>
        <taxon>Pseudomonadati</taxon>
        <taxon>Bacteroidota</taxon>
        <taxon>Flavobacteriia</taxon>
        <taxon>Flavobacteriales</taxon>
        <taxon>Weeksellaceae</taxon>
        <taxon>Chryseobacterium group</taxon>
        <taxon>Chryseobacterium</taxon>
    </lineage>
</organism>
<gene>
    <name evidence="1" type="ORF">SAMN05421769_2000</name>
</gene>
<keyword evidence="2" id="KW-1185">Reference proteome</keyword>